<dbReference type="EMBL" id="JOTD01000044">
    <property type="protein sequence ID" value="KFM18338.1"/>
    <property type="molecule type" value="Genomic_DNA"/>
</dbReference>
<organism evidence="1 2">
    <name type="scientific">Marine Group I thaumarchaeote SCGC RSA3</name>
    <dbReference type="NCBI Taxonomy" id="1503183"/>
    <lineage>
        <taxon>Archaea</taxon>
        <taxon>Nitrososphaerota</taxon>
        <taxon>Marine Group I</taxon>
    </lineage>
</organism>
<gene>
    <name evidence="1" type="ORF">SCCGRSA3_01262</name>
</gene>
<accession>A0A087RXY4</accession>
<evidence type="ECO:0000313" key="2">
    <source>
        <dbReference type="Proteomes" id="UP000029383"/>
    </source>
</evidence>
<proteinExistence type="predicted"/>
<comment type="caution">
    <text evidence="1">The sequence shown here is derived from an EMBL/GenBank/DDBJ whole genome shotgun (WGS) entry which is preliminary data.</text>
</comment>
<sequence>VILPVKPYTAASLLSATSLPKKLIVVSTPLELSILILMHGKTTYKQFRRENYA</sequence>
<reference evidence="1 2" key="1">
    <citation type="submission" date="2014-06" db="EMBL/GenBank/DDBJ databases">
        <authorList>
            <person name="Ngugi D.K."/>
            <person name="Blom J."/>
            <person name="Alam I."/>
            <person name="Rashid M."/>
            <person name="Baalawi W."/>
            <person name="Zhang G."/>
            <person name="Hikmawan T."/>
            <person name="Guan Y."/>
            <person name="Antunes A."/>
            <person name="Siam R."/>
            <person name="El-Dorry H."/>
            <person name="Bajic V."/>
            <person name="Stingl U."/>
        </authorList>
    </citation>
    <scope>NUCLEOTIDE SEQUENCE [LARGE SCALE GENOMIC DNA]</scope>
    <source>
        <strain evidence="1">SCGC RSA3</strain>
    </source>
</reference>
<evidence type="ECO:0000313" key="1">
    <source>
        <dbReference type="EMBL" id="KFM18338.1"/>
    </source>
</evidence>
<keyword evidence="2" id="KW-1185">Reference proteome</keyword>
<dbReference type="AlphaFoldDB" id="A0A087RXY4"/>
<dbReference type="Proteomes" id="UP000029383">
    <property type="component" value="Unassembled WGS sequence"/>
</dbReference>
<feature type="non-terminal residue" evidence="1">
    <location>
        <position position="1"/>
    </location>
</feature>
<name>A0A087RXY4_9ARCH</name>
<protein>
    <submittedName>
        <fullName evidence="1">Uncharacterized protein</fullName>
    </submittedName>
</protein>